<organism evidence="2 3">
    <name type="scientific">Tanacetum coccineum</name>
    <dbReference type="NCBI Taxonomy" id="301880"/>
    <lineage>
        <taxon>Eukaryota</taxon>
        <taxon>Viridiplantae</taxon>
        <taxon>Streptophyta</taxon>
        <taxon>Embryophyta</taxon>
        <taxon>Tracheophyta</taxon>
        <taxon>Spermatophyta</taxon>
        <taxon>Magnoliopsida</taxon>
        <taxon>eudicotyledons</taxon>
        <taxon>Gunneridae</taxon>
        <taxon>Pentapetalae</taxon>
        <taxon>asterids</taxon>
        <taxon>campanulids</taxon>
        <taxon>Asterales</taxon>
        <taxon>Asteraceae</taxon>
        <taxon>Asteroideae</taxon>
        <taxon>Anthemideae</taxon>
        <taxon>Anthemidinae</taxon>
        <taxon>Tanacetum</taxon>
    </lineage>
</organism>
<feature type="region of interest" description="Disordered" evidence="1">
    <location>
        <begin position="113"/>
        <end position="136"/>
    </location>
</feature>
<gene>
    <name evidence="2" type="ORF">Tco_1004382</name>
</gene>
<evidence type="ECO:0000256" key="1">
    <source>
        <dbReference type="SAM" id="MobiDB-lite"/>
    </source>
</evidence>
<name>A0ABQ5FCR1_9ASTR</name>
<keyword evidence="3" id="KW-1185">Reference proteome</keyword>
<feature type="compositionally biased region" description="Basic and acidic residues" evidence="1">
    <location>
        <begin position="33"/>
        <end position="53"/>
    </location>
</feature>
<dbReference type="EMBL" id="BQNB010017236">
    <property type="protein sequence ID" value="GJT60849.1"/>
    <property type="molecule type" value="Genomic_DNA"/>
</dbReference>
<feature type="region of interest" description="Disordered" evidence="1">
    <location>
        <begin position="30"/>
        <end position="53"/>
    </location>
</feature>
<protein>
    <recommendedName>
        <fullName evidence="4">Reverse transcriptase domain-containing protein</fullName>
    </recommendedName>
</protein>
<reference evidence="2" key="2">
    <citation type="submission" date="2022-01" db="EMBL/GenBank/DDBJ databases">
        <authorList>
            <person name="Yamashiro T."/>
            <person name="Shiraishi A."/>
            <person name="Satake H."/>
            <person name="Nakayama K."/>
        </authorList>
    </citation>
    <scope>NUCLEOTIDE SEQUENCE</scope>
</reference>
<dbReference type="Proteomes" id="UP001151760">
    <property type="component" value="Unassembled WGS sequence"/>
</dbReference>
<proteinExistence type="predicted"/>
<accession>A0ABQ5FCR1</accession>
<reference evidence="2" key="1">
    <citation type="journal article" date="2022" name="Int. J. Mol. Sci.">
        <title>Draft Genome of Tanacetum Coccineum: Genomic Comparison of Closely Related Tanacetum-Family Plants.</title>
        <authorList>
            <person name="Yamashiro T."/>
            <person name="Shiraishi A."/>
            <person name="Nakayama K."/>
            <person name="Satake H."/>
        </authorList>
    </citation>
    <scope>NUCLEOTIDE SEQUENCE</scope>
</reference>
<evidence type="ECO:0000313" key="2">
    <source>
        <dbReference type="EMBL" id="GJT60849.1"/>
    </source>
</evidence>
<evidence type="ECO:0000313" key="3">
    <source>
        <dbReference type="Proteomes" id="UP001151760"/>
    </source>
</evidence>
<evidence type="ECO:0008006" key="4">
    <source>
        <dbReference type="Google" id="ProtNLM"/>
    </source>
</evidence>
<sequence>MSSLEALIKQHNERARTPIVTPIRLTFLDDEDGGKRKDGGKIPRDGGGEDLKKTYKETEKMGYIEGVLKVMHILAFMTNSKCPELALHFADRVPRTVTEMMQRVDDFVKSEEAYKSTELPKGEQPERGHGTSFRGGRPLRWGHGNIVSVFILMSWLRD</sequence>
<comment type="caution">
    <text evidence="2">The sequence shown here is derived from an EMBL/GenBank/DDBJ whole genome shotgun (WGS) entry which is preliminary data.</text>
</comment>
<feature type="compositionally biased region" description="Basic and acidic residues" evidence="1">
    <location>
        <begin position="113"/>
        <end position="129"/>
    </location>
</feature>